<feature type="transmembrane region" description="Helical" evidence="1">
    <location>
        <begin position="347"/>
        <end position="368"/>
    </location>
</feature>
<accession>A0A6P1XY68</accession>
<feature type="transmembrane region" description="Helical" evidence="1">
    <location>
        <begin position="308"/>
        <end position="327"/>
    </location>
</feature>
<keyword evidence="1" id="KW-0812">Transmembrane</keyword>
<evidence type="ECO:0000256" key="1">
    <source>
        <dbReference type="SAM" id="Phobius"/>
    </source>
</evidence>
<dbReference type="InterPro" id="IPR012507">
    <property type="entry name" value="YibE_F"/>
</dbReference>
<keyword evidence="1" id="KW-1133">Transmembrane helix</keyword>
<protein>
    <submittedName>
        <fullName evidence="2">YibE/F family protein</fullName>
    </submittedName>
</protein>
<feature type="transmembrane region" description="Helical" evidence="1">
    <location>
        <begin position="243"/>
        <end position="264"/>
    </location>
</feature>
<dbReference type="RefSeq" id="WP_162662155.1">
    <property type="nucleotide sequence ID" value="NZ_CP048020.1"/>
</dbReference>
<reference evidence="2 3" key="1">
    <citation type="submission" date="2020-01" db="EMBL/GenBank/DDBJ databases">
        <title>Complete genome sequence of a human oral phylogroup 1 Treponema sp. strain ATCC 700766, originally isolated from periodontitis dental plaque.</title>
        <authorList>
            <person name="Chan Y."/>
            <person name="Huo Y.-B."/>
            <person name="Yu X.-L."/>
            <person name="Zeng H."/>
            <person name="Leung W.-K."/>
            <person name="Watt R.M."/>
        </authorList>
    </citation>
    <scope>NUCLEOTIDE SEQUENCE [LARGE SCALE GENOMIC DNA]</scope>
    <source>
        <strain evidence="2 3">OMZ 804</strain>
    </source>
</reference>
<feature type="transmembrane region" description="Helical" evidence="1">
    <location>
        <begin position="201"/>
        <end position="223"/>
    </location>
</feature>
<dbReference type="Proteomes" id="UP000464374">
    <property type="component" value="Chromosome"/>
</dbReference>
<gene>
    <name evidence="2" type="ORF">GWP43_01510</name>
</gene>
<dbReference type="AlphaFoldDB" id="A0A6P1XY68"/>
<dbReference type="EMBL" id="CP048020">
    <property type="protein sequence ID" value="QHX42341.1"/>
    <property type="molecule type" value="Genomic_DNA"/>
</dbReference>
<organism evidence="2 3">
    <name type="scientific">Treponema vincentii</name>
    <dbReference type="NCBI Taxonomy" id="69710"/>
    <lineage>
        <taxon>Bacteria</taxon>
        <taxon>Pseudomonadati</taxon>
        <taxon>Spirochaetota</taxon>
        <taxon>Spirochaetia</taxon>
        <taxon>Spirochaetales</taxon>
        <taxon>Treponemataceae</taxon>
        <taxon>Treponema</taxon>
    </lineage>
</organism>
<dbReference type="KEGG" id="trz:GWP43_01510"/>
<evidence type="ECO:0000313" key="2">
    <source>
        <dbReference type="EMBL" id="QHX42341.1"/>
    </source>
</evidence>
<proteinExistence type="predicted"/>
<sequence>MQEKIFAGAVLIITVLLCIGMPKISDKLKPESPFTQEFAEGIVEEVLEEDLSPDPIVQGKFRGTQKLRVKILEGTHKNTEFEVYNTLSSLHSNFAYKGLKAVFTLRNSGGKTAVWLYNLKRDAHVFMLLGLFFAALILLGRGQGLKSALGLVFTCVLIVTVLIPALFAGFPPVPVSIGLVSIMTIVSFILIGGFTRKTYTAIAGTVSGITIAGIISVVVSYSAQLSGVNMEGGEQLLNLAPDYNLKLDGLLFTSILIASLGAVMDVSMSIASSMQEILSANPRLSKKELFQSGLTVGKDITGTMSNTLILAFAGSSLPLVMMIWGYGMSFTQFINIPRIVIEIMHGISGSIGIIAAVPCTALVALFILRIPAAEKMRK</sequence>
<dbReference type="PANTHER" id="PTHR41771:SF1">
    <property type="entry name" value="MEMBRANE PROTEIN"/>
    <property type="match status" value="1"/>
</dbReference>
<name>A0A6P1XY68_9SPIR</name>
<keyword evidence="1" id="KW-0472">Membrane</keyword>
<feature type="transmembrane region" description="Helical" evidence="1">
    <location>
        <begin position="173"/>
        <end position="194"/>
    </location>
</feature>
<feature type="transmembrane region" description="Helical" evidence="1">
    <location>
        <begin position="147"/>
        <end position="167"/>
    </location>
</feature>
<dbReference type="Pfam" id="PF07907">
    <property type="entry name" value="YibE_F"/>
    <property type="match status" value="1"/>
</dbReference>
<feature type="transmembrane region" description="Helical" evidence="1">
    <location>
        <begin position="123"/>
        <end position="140"/>
    </location>
</feature>
<evidence type="ECO:0000313" key="3">
    <source>
        <dbReference type="Proteomes" id="UP000464374"/>
    </source>
</evidence>
<dbReference type="PANTHER" id="PTHR41771">
    <property type="entry name" value="MEMBRANE PROTEIN-RELATED"/>
    <property type="match status" value="1"/>
</dbReference>